<evidence type="ECO:0000256" key="2">
    <source>
        <dbReference type="ARBA" id="ARBA00007467"/>
    </source>
</evidence>
<comment type="similarity">
    <text evidence="2 7">Belongs to the battenin family.</text>
</comment>
<dbReference type="PIRSF" id="PIRSF015974">
    <property type="entry name" value="CLN3_BTN1"/>
    <property type="match status" value="1"/>
</dbReference>
<evidence type="ECO:0000256" key="4">
    <source>
        <dbReference type="ARBA" id="ARBA00022692"/>
    </source>
</evidence>
<sequence>MSVLYADEIDQNTSYEGDSNDKLRCLDEAEVNIPKEKPRNLIAYWLLGLCNNYAYVIMLSAAHDILSEDFQGNSTVPTPSPTTNNTRDCNPVSTGAILLADVLPSLAMKLTMPFLLTHIRLRVLIVIILSSASFLLVSFSTAQWQAFLGVVFAAISGGLGEVTFLQYSSHYDKNVVSTWSSGTGGSGLFGALSFAALTTAGLSARKTVLLMLVIPGLMAITFFFILDHEKRRVKTNDSDTEPLMEENQPSFKGHIAPISMKSKCRMLPRMARFIVPLGSVYLFEYFINQGVFELIYFDGIWLDHHSQYRWLQVDYQLGVFLSRSSVNLFRINAIWFLAVLQTAVIQDTYVLMIFSLEGLLAGAAYVNTFYRVAFETIPQEKAFAMGITSLAGSVGVSTAGALAVPFHQYLCSLPLIDRITKW</sequence>
<feature type="transmembrane region" description="Helical" evidence="7">
    <location>
        <begin position="146"/>
        <end position="167"/>
    </location>
</feature>
<dbReference type="InterPro" id="IPR018460">
    <property type="entry name" value="Battenin_disease_Cln3_subgr"/>
</dbReference>
<evidence type="ECO:0000256" key="5">
    <source>
        <dbReference type="ARBA" id="ARBA00022989"/>
    </source>
</evidence>
<dbReference type="InterPro" id="IPR036259">
    <property type="entry name" value="MFS_trans_sf"/>
</dbReference>
<evidence type="ECO:0000256" key="3">
    <source>
        <dbReference type="ARBA" id="ARBA00022448"/>
    </source>
</evidence>
<dbReference type="InterPro" id="IPR003492">
    <property type="entry name" value="Battenin_disease_Cln3"/>
</dbReference>
<feature type="transmembrane region" description="Helical" evidence="7">
    <location>
        <begin position="382"/>
        <end position="404"/>
    </location>
</feature>
<dbReference type="GO" id="GO:0005765">
    <property type="term" value="C:lysosomal membrane"/>
    <property type="evidence" value="ECO:0007669"/>
    <property type="project" value="UniProtKB-SubCell"/>
</dbReference>
<accession>A0A8J2RM85</accession>
<feature type="transmembrane region" description="Helical" evidence="7">
    <location>
        <begin position="349"/>
        <end position="370"/>
    </location>
</feature>
<dbReference type="AlphaFoldDB" id="A0A8J2RM85"/>
<keyword evidence="9" id="KW-1185">Reference proteome</keyword>
<dbReference type="SUPFAM" id="SSF103473">
    <property type="entry name" value="MFS general substrate transporter"/>
    <property type="match status" value="1"/>
</dbReference>
<protein>
    <recommendedName>
        <fullName evidence="7">Battenin</fullName>
    </recommendedName>
</protein>
<keyword evidence="3" id="KW-0813">Transport</keyword>
<reference evidence="8" key="1">
    <citation type="submission" date="2021-11" db="EMBL/GenBank/DDBJ databases">
        <authorList>
            <person name="Schell T."/>
        </authorList>
    </citation>
    <scope>NUCLEOTIDE SEQUENCE</scope>
    <source>
        <strain evidence="8">M5</strain>
    </source>
</reference>
<evidence type="ECO:0000256" key="7">
    <source>
        <dbReference type="RuleBase" id="RU361113"/>
    </source>
</evidence>
<dbReference type="EMBL" id="CAKKLH010000201">
    <property type="protein sequence ID" value="CAH0105816.1"/>
    <property type="molecule type" value="Genomic_DNA"/>
</dbReference>
<dbReference type="PANTHER" id="PTHR10981:SF0">
    <property type="entry name" value="BATTENIN"/>
    <property type="match status" value="1"/>
</dbReference>
<keyword evidence="5 7" id="KW-1133">Transmembrane helix</keyword>
<comment type="caution">
    <text evidence="8">The sequence shown here is derived from an EMBL/GenBank/DDBJ whole genome shotgun (WGS) entry which is preliminary data.</text>
</comment>
<dbReference type="Gene3D" id="1.20.1250.20">
    <property type="entry name" value="MFS general substrate transporter like domains"/>
    <property type="match status" value="1"/>
</dbReference>
<dbReference type="PRINTS" id="PR01315">
    <property type="entry name" value="BATTENIN"/>
</dbReference>
<evidence type="ECO:0000313" key="8">
    <source>
        <dbReference type="EMBL" id="CAH0105816.1"/>
    </source>
</evidence>
<keyword evidence="6 7" id="KW-0472">Membrane</keyword>
<proteinExistence type="inferred from homology"/>
<evidence type="ECO:0000313" key="9">
    <source>
        <dbReference type="Proteomes" id="UP000789390"/>
    </source>
</evidence>
<dbReference type="GO" id="GO:0007040">
    <property type="term" value="P:lysosome organization"/>
    <property type="evidence" value="ECO:0007669"/>
    <property type="project" value="TreeGrafter"/>
</dbReference>
<dbReference type="Pfam" id="PF02487">
    <property type="entry name" value="CLN3"/>
    <property type="match status" value="1"/>
</dbReference>
<evidence type="ECO:0000256" key="6">
    <source>
        <dbReference type="ARBA" id="ARBA00023136"/>
    </source>
</evidence>
<feature type="transmembrane region" description="Helical" evidence="7">
    <location>
        <begin position="119"/>
        <end position="140"/>
    </location>
</feature>
<comment type="subcellular location">
    <subcellularLocation>
        <location evidence="1">Endomembrane system</location>
        <topology evidence="1">Multi-pass membrane protein</topology>
    </subcellularLocation>
    <subcellularLocation>
        <location evidence="7">Lysosome membrane</location>
        <topology evidence="7">Multi-pass membrane protein</topology>
    </subcellularLocation>
</comment>
<name>A0A8J2RM85_9CRUS</name>
<gene>
    <name evidence="8" type="ORF">DGAL_LOCUS8887</name>
</gene>
<feature type="transmembrane region" description="Helical" evidence="7">
    <location>
        <begin position="179"/>
        <end position="202"/>
    </location>
</feature>
<dbReference type="OrthoDB" id="5965864at2759"/>
<dbReference type="GO" id="GO:0051453">
    <property type="term" value="P:regulation of intracellular pH"/>
    <property type="evidence" value="ECO:0007669"/>
    <property type="project" value="TreeGrafter"/>
</dbReference>
<feature type="transmembrane region" description="Helical" evidence="7">
    <location>
        <begin position="208"/>
        <end position="226"/>
    </location>
</feature>
<dbReference type="PANTHER" id="PTHR10981">
    <property type="entry name" value="BATTENIN"/>
    <property type="match status" value="1"/>
</dbReference>
<keyword evidence="7" id="KW-0458">Lysosome</keyword>
<feature type="transmembrane region" description="Helical" evidence="7">
    <location>
        <begin position="270"/>
        <end position="287"/>
    </location>
</feature>
<dbReference type="GO" id="GO:0012505">
    <property type="term" value="C:endomembrane system"/>
    <property type="evidence" value="ECO:0007669"/>
    <property type="project" value="UniProtKB-SubCell"/>
</dbReference>
<keyword evidence="4 7" id="KW-0812">Transmembrane</keyword>
<evidence type="ECO:0000256" key="1">
    <source>
        <dbReference type="ARBA" id="ARBA00004127"/>
    </source>
</evidence>
<feature type="transmembrane region" description="Helical" evidence="7">
    <location>
        <begin position="42"/>
        <end position="62"/>
    </location>
</feature>
<dbReference type="Proteomes" id="UP000789390">
    <property type="component" value="Unassembled WGS sequence"/>
</dbReference>
<organism evidence="8 9">
    <name type="scientific">Daphnia galeata</name>
    <dbReference type="NCBI Taxonomy" id="27404"/>
    <lineage>
        <taxon>Eukaryota</taxon>
        <taxon>Metazoa</taxon>
        <taxon>Ecdysozoa</taxon>
        <taxon>Arthropoda</taxon>
        <taxon>Crustacea</taxon>
        <taxon>Branchiopoda</taxon>
        <taxon>Diplostraca</taxon>
        <taxon>Cladocera</taxon>
        <taxon>Anomopoda</taxon>
        <taxon>Daphniidae</taxon>
        <taxon>Daphnia</taxon>
    </lineage>
</organism>